<feature type="compositionally biased region" description="Basic and acidic residues" evidence="1">
    <location>
        <begin position="7"/>
        <end position="18"/>
    </location>
</feature>
<evidence type="ECO:0000313" key="2">
    <source>
        <dbReference type="EMBL" id="MDL2345596.1"/>
    </source>
</evidence>
<protein>
    <submittedName>
        <fullName evidence="2">Uncharacterized protein</fullName>
    </submittedName>
</protein>
<proteinExistence type="predicted"/>
<sequence length="137" mass="14927">MPSLTDRAPKATADERARRLTHAASPDGQRHQVKLAAAREAHRQAARTRLVRALVNTRELSPDQAQATVPEDAQPAQPVTVDGLSFRAAANGSEHALEWHALPDRSSPDAWVHVMDLEHLSRLLLQQGHTLPPPGPS</sequence>
<accession>A0ABT7JKX9</accession>
<evidence type="ECO:0000313" key="3">
    <source>
        <dbReference type="Proteomes" id="UP001302059"/>
    </source>
</evidence>
<reference evidence="2 3" key="1">
    <citation type="submission" date="2023-05" db="EMBL/GenBank/DDBJ databases">
        <authorList>
            <person name="Gao F."/>
        </authorList>
    </citation>
    <scope>NUCLEOTIDE SEQUENCE [LARGE SCALE GENOMIC DNA]</scope>
    <source>
        <strain evidence="2 3">MIMF12</strain>
    </source>
</reference>
<gene>
    <name evidence="2" type="ORF">QOL99_15775</name>
</gene>
<dbReference type="EMBL" id="JASNGB010000235">
    <property type="protein sequence ID" value="MDL2345596.1"/>
    <property type="molecule type" value="Genomic_DNA"/>
</dbReference>
<dbReference type="Proteomes" id="UP001302059">
    <property type="component" value="Unassembled WGS sequence"/>
</dbReference>
<evidence type="ECO:0000256" key="1">
    <source>
        <dbReference type="SAM" id="MobiDB-lite"/>
    </source>
</evidence>
<dbReference type="RefSeq" id="WP_285525219.1">
    <property type="nucleotide sequence ID" value="NZ_JASNGB010000235.1"/>
</dbReference>
<comment type="caution">
    <text evidence="2">The sequence shown here is derived from an EMBL/GenBank/DDBJ whole genome shotgun (WGS) entry which is preliminary data.</text>
</comment>
<feature type="region of interest" description="Disordered" evidence="1">
    <location>
        <begin position="1"/>
        <end position="41"/>
    </location>
</feature>
<keyword evidence="3" id="KW-1185">Reference proteome</keyword>
<organism evidence="2 3">
    <name type="scientific">Deinococcus rhizophilus</name>
    <dbReference type="NCBI Taxonomy" id="3049544"/>
    <lineage>
        <taxon>Bacteria</taxon>
        <taxon>Thermotogati</taxon>
        <taxon>Deinococcota</taxon>
        <taxon>Deinococci</taxon>
        <taxon>Deinococcales</taxon>
        <taxon>Deinococcaceae</taxon>
        <taxon>Deinococcus</taxon>
    </lineage>
</organism>
<name>A0ABT7JKX9_9DEIO</name>